<evidence type="ECO:0000259" key="4">
    <source>
        <dbReference type="PROSITE" id="PS50113"/>
    </source>
</evidence>
<evidence type="ECO:0000259" key="3">
    <source>
        <dbReference type="PROSITE" id="PS50112"/>
    </source>
</evidence>
<dbReference type="CDD" id="cd01948">
    <property type="entry name" value="EAL"/>
    <property type="match status" value="1"/>
</dbReference>
<dbReference type="SMART" id="SM00091">
    <property type="entry name" value="PAS"/>
    <property type="match status" value="1"/>
</dbReference>
<evidence type="ECO:0000313" key="7">
    <source>
        <dbReference type="EMBL" id="QKE92916.1"/>
    </source>
</evidence>
<dbReference type="InterPro" id="IPR043128">
    <property type="entry name" value="Rev_trsase/Diguanyl_cyclase"/>
</dbReference>
<dbReference type="PANTHER" id="PTHR44757">
    <property type="entry name" value="DIGUANYLATE CYCLASE DGCP"/>
    <property type="match status" value="1"/>
</dbReference>
<dbReference type="Proteomes" id="UP000500767">
    <property type="component" value="Plasmid unnamed1"/>
</dbReference>
<dbReference type="InterPro" id="IPR000014">
    <property type="entry name" value="PAS"/>
</dbReference>
<dbReference type="SUPFAM" id="SSF55785">
    <property type="entry name" value="PYP-like sensor domain (PAS domain)"/>
    <property type="match status" value="1"/>
</dbReference>
<dbReference type="PROSITE" id="PS50887">
    <property type="entry name" value="GGDEF"/>
    <property type="match status" value="1"/>
</dbReference>
<keyword evidence="1" id="KW-0597">Phosphoprotein</keyword>
<dbReference type="InterPro" id="IPR035965">
    <property type="entry name" value="PAS-like_dom_sf"/>
</dbReference>
<dbReference type="SMART" id="SM00086">
    <property type="entry name" value="PAC"/>
    <property type="match status" value="1"/>
</dbReference>
<dbReference type="InterPro" id="IPR001633">
    <property type="entry name" value="EAL_dom"/>
</dbReference>
<dbReference type="CDD" id="cd00156">
    <property type="entry name" value="REC"/>
    <property type="match status" value="1"/>
</dbReference>
<dbReference type="EMBL" id="CP053709">
    <property type="protein sequence ID" value="QKE92916.1"/>
    <property type="molecule type" value="Genomic_DNA"/>
</dbReference>
<dbReference type="CDD" id="cd00130">
    <property type="entry name" value="PAS"/>
    <property type="match status" value="1"/>
</dbReference>
<dbReference type="GO" id="GO:0006355">
    <property type="term" value="P:regulation of DNA-templated transcription"/>
    <property type="evidence" value="ECO:0007669"/>
    <property type="project" value="InterPro"/>
</dbReference>
<dbReference type="InterPro" id="IPR001610">
    <property type="entry name" value="PAC"/>
</dbReference>
<evidence type="ECO:0000256" key="1">
    <source>
        <dbReference type="PROSITE-ProRule" id="PRU00169"/>
    </source>
</evidence>
<feature type="modified residue" description="4-aspartylphosphate" evidence="1">
    <location>
        <position position="62"/>
    </location>
</feature>
<feature type="domain" description="Response regulatory" evidence="2">
    <location>
        <begin position="10"/>
        <end position="128"/>
    </location>
</feature>
<dbReference type="SUPFAM" id="SSF55073">
    <property type="entry name" value="Nucleotide cyclase"/>
    <property type="match status" value="1"/>
</dbReference>
<feature type="domain" description="PAS" evidence="3">
    <location>
        <begin position="140"/>
        <end position="213"/>
    </location>
</feature>
<dbReference type="Gene3D" id="3.20.20.450">
    <property type="entry name" value="EAL domain"/>
    <property type="match status" value="1"/>
</dbReference>
<dbReference type="Pfam" id="PF00563">
    <property type="entry name" value="EAL"/>
    <property type="match status" value="1"/>
</dbReference>
<keyword evidence="7" id="KW-0614">Plasmid</keyword>
<evidence type="ECO:0000259" key="5">
    <source>
        <dbReference type="PROSITE" id="PS50883"/>
    </source>
</evidence>
<feature type="domain" description="GGDEF" evidence="6">
    <location>
        <begin position="302"/>
        <end position="435"/>
    </location>
</feature>
<dbReference type="Gene3D" id="3.30.450.20">
    <property type="entry name" value="PAS domain"/>
    <property type="match status" value="1"/>
</dbReference>
<dbReference type="SMART" id="SM00267">
    <property type="entry name" value="GGDEF"/>
    <property type="match status" value="1"/>
</dbReference>
<dbReference type="SUPFAM" id="SSF141868">
    <property type="entry name" value="EAL domain-like"/>
    <property type="match status" value="1"/>
</dbReference>
<dbReference type="InterPro" id="IPR000160">
    <property type="entry name" value="GGDEF_dom"/>
</dbReference>
<accession>A0A6M8HXD0</accession>
<dbReference type="PROSITE" id="PS50113">
    <property type="entry name" value="PAC"/>
    <property type="match status" value="1"/>
</dbReference>
<evidence type="ECO:0000259" key="2">
    <source>
        <dbReference type="PROSITE" id="PS50110"/>
    </source>
</evidence>
<dbReference type="FunFam" id="3.20.20.450:FF:000001">
    <property type="entry name" value="Cyclic di-GMP phosphodiesterase yahA"/>
    <property type="match status" value="1"/>
</dbReference>
<dbReference type="AlphaFoldDB" id="A0A6M8HXD0"/>
<dbReference type="InterPro" id="IPR011006">
    <property type="entry name" value="CheY-like_superfamily"/>
</dbReference>
<dbReference type="Pfam" id="PF00989">
    <property type="entry name" value="PAS"/>
    <property type="match status" value="1"/>
</dbReference>
<dbReference type="SMART" id="SM00052">
    <property type="entry name" value="EAL"/>
    <property type="match status" value="1"/>
</dbReference>
<dbReference type="PANTHER" id="PTHR44757:SF2">
    <property type="entry name" value="BIOFILM ARCHITECTURE MAINTENANCE PROTEIN MBAA"/>
    <property type="match status" value="1"/>
</dbReference>
<dbReference type="InterPro" id="IPR000700">
    <property type="entry name" value="PAS-assoc_C"/>
</dbReference>
<dbReference type="Pfam" id="PF00990">
    <property type="entry name" value="GGDEF"/>
    <property type="match status" value="1"/>
</dbReference>
<dbReference type="NCBIfam" id="TIGR00254">
    <property type="entry name" value="GGDEF"/>
    <property type="match status" value="1"/>
</dbReference>
<dbReference type="KEGG" id="lck:HN018_22070"/>
<sequence length="710" mass="78455">MVRRISWVSRVLLITDNPEQASLLHNILRVSKYGPFKLCWLRTLKDALNQPDPGVTDVIVVDLTLEDSVGIVTYERLVAVFPHVPIIIISANEDEDLALQALSRGARATLTQADFSGSVIPQTLRSIIQRSAFEKAYYKEKARAAIILNSMGDAVISADLEGRIDYLNTAGEYLTGWLREEANGHPIDDVLHIINSTTRRCELSPMLRVLQNNEEMGLQPDSVLVRRDGTEVPIEDSVSPIHDWTGQIAGVVMVFHDVGAARAMTQKMVYLARYDFLTDLPNRVVLNDRIAQAIRSAERRRSLLAVLFLDLDGFKHVNDSLGHECGDRLLQSVARRLTDVVRKSDTVSRRGGDEFIVLLNDIKGPENAAAIAKKIIASLKLSHPVGGTEAYVTASVGISICPTDANDPETLIKSADTAMYYAKAHSGDNYQFFDKDMNTRAVERHFIESHLRQALEAQEFVLHYQPLVNLRSGLITGAEALLRWNSSERGLVFPPDFIAVAEDSGLIVPIGRWVFLEACTQARRWLNAGLQQISIAINISTVEFRRRDFLAGVRSIIEGTGVDPKFLQLEITESALMQDSKAGASILRELKALGLQIALDDFGTGYSSLSYLKQFPIDILKIDKSFVQDINGGNEDGIIVSAVIGMGNSLKKRVIAEGVENVAQLDFLNALQCEEGQGYLFSRPVPADAFAALLSDGISQKLEVARRFAF</sequence>
<dbReference type="InterPro" id="IPR035919">
    <property type="entry name" value="EAL_sf"/>
</dbReference>
<proteinExistence type="predicted"/>
<gene>
    <name evidence="7" type="ORF">HN018_22070</name>
</gene>
<dbReference type="GO" id="GO:0000160">
    <property type="term" value="P:phosphorelay signal transduction system"/>
    <property type="evidence" value="ECO:0007669"/>
    <property type="project" value="InterPro"/>
</dbReference>
<dbReference type="PROSITE" id="PS50883">
    <property type="entry name" value="EAL"/>
    <property type="match status" value="1"/>
</dbReference>
<evidence type="ECO:0000259" key="6">
    <source>
        <dbReference type="PROSITE" id="PS50887"/>
    </source>
</evidence>
<feature type="domain" description="PAC" evidence="4">
    <location>
        <begin position="218"/>
        <end position="270"/>
    </location>
</feature>
<dbReference type="PROSITE" id="PS50112">
    <property type="entry name" value="PAS"/>
    <property type="match status" value="1"/>
</dbReference>
<dbReference type="PROSITE" id="PS50110">
    <property type="entry name" value="RESPONSE_REGULATORY"/>
    <property type="match status" value="1"/>
</dbReference>
<dbReference type="Gene3D" id="3.30.70.270">
    <property type="match status" value="1"/>
</dbReference>
<dbReference type="Gene3D" id="3.40.50.2300">
    <property type="match status" value="1"/>
</dbReference>
<organism evidence="7 8">
    <name type="scientific">Lichenicola cladoniae</name>
    <dbReference type="NCBI Taxonomy" id="1484109"/>
    <lineage>
        <taxon>Bacteria</taxon>
        <taxon>Pseudomonadati</taxon>
        <taxon>Pseudomonadota</taxon>
        <taxon>Alphaproteobacteria</taxon>
        <taxon>Acetobacterales</taxon>
        <taxon>Acetobacteraceae</taxon>
        <taxon>Lichenicola</taxon>
    </lineage>
</organism>
<protein>
    <submittedName>
        <fullName evidence="7">EAL domain-containing protein</fullName>
    </submittedName>
</protein>
<dbReference type="NCBIfam" id="TIGR00229">
    <property type="entry name" value="sensory_box"/>
    <property type="match status" value="1"/>
</dbReference>
<dbReference type="SUPFAM" id="SSF52172">
    <property type="entry name" value="CheY-like"/>
    <property type="match status" value="1"/>
</dbReference>
<dbReference type="InterPro" id="IPR001789">
    <property type="entry name" value="Sig_transdc_resp-reg_receiver"/>
</dbReference>
<name>A0A6M8HXD0_9PROT</name>
<feature type="domain" description="EAL" evidence="5">
    <location>
        <begin position="444"/>
        <end position="698"/>
    </location>
</feature>
<dbReference type="InterPro" id="IPR052155">
    <property type="entry name" value="Biofilm_reg_signaling"/>
</dbReference>
<dbReference type="InterPro" id="IPR029787">
    <property type="entry name" value="Nucleotide_cyclase"/>
</dbReference>
<geneLocation type="plasmid" evidence="7 8">
    <name>unnamed1</name>
</geneLocation>
<dbReference type="CDD" id="cd01949">
    <property type="entry name" value="GGDEF"/>
    <property type="match status" value="1"/>
</dbReference>
<keyword evidence="8" id="KW-1185">Reference proteome</keyword>
<dbReference type="Pfam" id="PF00072">
    <property type="entry name" value="Response_reg"/>
    <property type="match status" value="1"/>
</dbReference>
<dbReference type="InterPro" id="IPR013767">
    <property type="entry name" value="PAS_fold"/>
</dbReference>
<evidence type="ECO:0000313" key="8">
    <source>
        <dbReference type="Proteomes" id="UP000500767"/>
    </source>
</evidence>
<reference evidence="7 8" key="1">
    <citation type="journal article" date="2014" name="World J. Microbiol. Biotechnol.">
        <title>Biodiversity and physiological characteristics of Antarctic and Arctic lichens-associated bacteria.</title>
        <authorList>
            <person name="Lee Y.M."/>
            <person name="Kim E.H."/>
            <person name="Lee H.K."/>
            <person name="Hong S.G."/>
        </authorList>
    </citation>
    <scope>NUCLEOTIDE SEQUENCE [LARGE SCALE GENOMIC DNA]</scope>
    <source>
        <strain evidence="7 8">PAMC 26569</strain>
        <plasmid evidence="7">unnamed1</plasmid>
    </source>
</reference>